<dbReference type="Pfam" id="PF11003">
    <property type="entry name" value="DUF2842"/>
    <property type="match status" value="1"/>
</dbReference>
<reference evidence="2 3" key="1">
    <citation type="submission" date="2021-07" db="EMBL/GenBank/DDBJ databases">
        <authorList>
            <person name="So Y."/>
        </authorList>
    </citation>
    <scope>NUCLEOTIDE SEQUENCE [LARGE SCALE GENOMIC DNA]</scope>
    <source>
        <strain evidence="2 3">HJA6</strain>
    </source>
</reference>
<accession>A0ABS7A896</accession>
<comment type="caution">
    <text evidence="2">The sequence shown here is derived from an EMBL/GenBank/DDBJ whole genome shotgun (WGS) entry which is preliminary data.</text>
</comment>
<dbReference type="RefSeq" id="WP_219763170.1">
    <property type="nucleotide sequence ID" value="NZ_JAHYBZ010000004.1"/>
</dbReference>
<dbReference type="EMBL" id="JAHYBZ010000004">
    <property type="protein sequence ID" value="MBW6398544.1"/>
    <property type="molecule type" value="Genomic_DNA"/>
</dbReference>
<gene>
    <name evidence="2" type="ORF">KPL78_11835</name>
</gene>
<feature type="transmembrane region" description="Helical" evidence="1">
    <location>
        <begin position="5"/>
        <end position="26"/>
    </location>
</feature>
<keyword evidence="1" id="KW-1133">Transmembrane helix</keyword>
<feature type="transmembrane region" description="Helical" evidence="1">
    <location>
        <begin position="32"/>
        <end position="50"/>
    </location>
</feature>
<keyword evidence="1" id="KW-0812">Transmembrane</keyword>
<keyword evidence="1" id="KW-0472">Membrane</keyword>
<proteinExistence type="predicted"/>
<evidence type="ECO:0000313" key="3">
    <source>
        <dbReference type="Proteomes" id="UP001196565"/>
    </source>
</evidence>
<protein>
    <submittedName>
        <fullName evidence="2">DUF2842 domain-containing protein</fullName>
    </submittedName>
</protein>
<name>A0ABS7A896_9PROT</name>
<dbReference type="Proteomes" id="UP001196565">
    <property type="component" value="Unassembled WGS sequence"/>
</dbReference>
<evidence type="ECO:0000313" key="2">
    <source>
        <dbReference type="EMBL" id="MBW6398544.1"/>
    </source>
</evidence>
<evidence type="ECO:0000256" key="1">
    <source>
        <dbReference type="SAM" id="Phobius"/>
    </source>
</evidence>
<sequence>MSRPVIALIIGLLGFFAYVVVVLAIADHLRGLHWTIEMVFFAVAGIAWVWPAKRLMVWAFSEGPRG</sequence>
<organism evidence="2 3">
    <name type="scientific">Roseomonas alba</name>
    <dbReference type="NCBI Taxonomy" id="2846776"/>
    <lineage>
        <taxon>Bacteria</taxon>
        <taxon>Pseudomonadati</taxon>
        <taxon>Pseudomonadota</taxon>
        <taxon>Alphaproteobacteria</taxon>
        <taxon>Acetobacterales</taxon>
        <taxon>Roseomonadaceae</taxon>
        <taxon>Roseomonas</taxon>
    </lineage>
</organism>
<keyword evidence="3" id="KW-1185">Reference proteome</keyword>
<dbReference type="InterPro" id="IPR021265">
    <property type="entry name" value="DUF2842"/>
</dbReference>